<evidence type="ECO:0000313" key="4">
    <source>
        <dbReference type="EMBL" id="KAK3276679.1"/>
    </source>
</evidence>
<dbReference type="InterPro" id="IPR014756">
    <property type="entry name" value="Ig_E-set"/>
</dbReference>
<feature type="region of interest" description="Disordered" evidence="1">
    <location>
        <begin position="1042"/>
        <end position="1075"/>
    </location>
</feature>
<dbReference type="InterPro" id="IPR025883">
    <property type="entry name" value="Cadherin-like_domain"/>
</dbReference>
<keyword evidence="5" id="KW-1185">Reference proteome</keyword>
<feature type="region of interest" description="Disordered" evidence="1">
    <location>
        <begin position="2411"/>
        <end position="2451"/>
    </location>
</feature>
<dbReference type="Proteomes" id="UP001190700">
    <property type="component" value="Unassembled WGS sequence"/>
</dbReference>
<dbReference type="InterPro" id="IPR013783">
    <property type="entry name" value="Ig-like_fold"/>
</dbReference>
<evidence type="ECO:0000313" key="5">
    <source>
        <dbReference type="Proteomes" id="UP001190700"/>
    </source>
</evidence>
<feature type="domain" description="Transmembrane protein family 132 fourth" evidence="3">
    <location>
        <begin position="2769"/>
        <end position="2861"/>
    </location>
</feature>
<feature type="compositionally biased region" description="Acidic residues" evidence="1">
    <location>
        <begin position="1631"/>
        <end position="1645"/>
    </location>
</feature>
<feature type="region of interest" description="Disordered" evidence="1">
    <location>
        <begin position="985"/>
        <end position="1027"/>
    </location>
</feature>
<feature type="region of interest" description="Disordered" evidence="1">
    <location>
        <begin position="1631"/>
        <end position="1658"/>
    </location>
</feature>
<comment type="caution">
    <text evidence="4">The sequence shown here is derived from an EMBL/GenBank/DDBJ whole genome shotgun (WGS) entry which is preliminary data.</text>
</comment>
<name>A0AAE0L9H3_9CHLO</name>
<organism evidence="4 5">
    <name type="scientific">Cymbomonas tetramitiformis</name>
    <dbReference type="NCBI Taxonomy" id="36881"/>
    <lineage>
        <taxon>Eukaryota</taxon>
        <taxon>Viridiplantae</taxon>
        <taxon>Chlorophyta</taxon>
        <taxon>Pyramimonadophyceae</taxon>
        <taxon>Pyramimonadales</taxon>
        <taxon>Pyramimonadaceae</taxon>
        <taxon>Cymbomonas</taxon>
    </lineage>
</organism>
<dbReference type="PANTHER" id="PTHR48125">
    <property type="entry name" value="LP07818P1"/>
    <property type="match status" value="1"/>
</dbReference>
<feature type="non-terminal residue" evidence="4">
    <location>
        <position position="3564"/>
    </location>
</feature>
<dbReference type="Pfam" id="PF12733">
    <property type="entry name" value="Cadherin-like"/>
    <property type="match status" value="1"/>
</dbReference>
<dbReference type="SUPFAM" id="SSF81296">
    <property type="entry name" value="E set domains"/>
    <property type="match status" value="2"/>
</dbReference>
<feature type="domain" description="Cadherin-like beta-sandwich-like" evidence="2">
    <location>
        <begin position="2194"/>
        <end position="2285"/>
    </location>
</feature>
<evidence type="ECO:0000256" key="1">
    <source>
        <dbReference type="SAM" id="MobiDB-lite"/>
    </source>
</evidence>
<feature type="region of interest" description="Disordered" evidence="1">
    <location>
        <begin position="3544"/>
        <end position="3564"/>
    </location>
</feature>
<dbReference type="InterPro" id="IPR031437">
    <property type="entry name" value="Ig_TMEM132_4th"/>
</dbReference>
<reference evidence="4 5" key="1">
    <citation type="journal article" date="2015" name="Genome Biol. Evol.">
        <title>Comparative Genomics of a Bacterivorous Green Alga Reveals Evolutionary Causalities and Consequences of Phago-Mixotrophic Mode of Nutrition.</title>
        <authorList>
            <person name="Burns J.A."/>
            <person name="Paasch A."/>
            <person name="Narechania A."/>
            <person name="Kim E."/>
        </authorList>
    </citation>
    <scope>NUCLEOTIDE SEQUENCE [LARGE SCALE GENOMIC DNA]</scope>
    <source>
        <strain evidence="4 5">PLY_AMNH</strain>
    </source>
</reference>
<feature type="compositionally biased region" description="Polar residues" evidence="1">
    <location>
        <begin position="2429"/>
        <end position="2448"/>
    </location>
</feature>
<dbReference type="EMBL" id="LGRX02006434">
    <property type="protein sequence ID" value="KAK3276679.1"/>
    <property type="molecule type" value="Genomic_DNA"/>
</dbReference>
<accession>A0AAE0L9H3</accession>
<sequence>MHAAGGTPVRLRLATPVALGQPAAAGCLFGDSAVQAAVVAADPSAGELVVECIAPAVAADAPSSVQVRVTLDGAAYTHRGPIFHYHAPFLLGRGAYAEEASGSGHAEERLLRLTVPLLVQGQRRELFGAHVPQGGVDSAKHLVAAAGCLIGNVWAPGTLHPERLEVSCYVSAEVLGTGEEVPLRVSLDGHRMSPDRLWWRYDDAVQELVLMRYDKALLQRPPYVPEHNRVPMLEALPFSPELCVPATAAMRRLVSLEVGGEEVRLQAMSEGANGSASVVLQSACMEQSPEGLFEVQVVASATAIPGGKLLIAGQPAHSGVPSVVCLSAGVHQILIELEGAASWEVVVYLLVDIPVLLFAMRGSAAPAPLASVQPLVAPPRTPGGRMQDAPRRIDLEEGAAEAADALAGARGATWRAPGSQDLVAGADAARADSAVLDLFAKAVSTHASLGQEGAGLSGTQEGLEEGQAIPGSREVDFYDPILLLPFYGSFYEADATFYAPEPGAPASQPGERAPTRTCIVGSTPVMGPDGGGTLVTLLLAGQAQRQGGVRVTCRFGEVVVPGAYVGSAGEEATVECVAPPRAPEAQRSVAVRLSLDDGRSFTAGGAPFHYHAPFHLAHVERGAATLGPDGRHGFDLTVTLSPTGGASTLLAPFLSLAAPDLDPGAACLYDGVWVPAEVRLDASRVVCHVPAPVLKTDALLRVTLDGQEASRDGLWLWHDAPARSLVAYDHAWDLPRAQRRRAVGEHSAPVEYLAFSPDLCTVHEAADAVALAALWLSAGEIHPAFDPEVHEYHTVMHAEEAPEMQVQVFAPPAEWRSSVDVAGHTVMPGRGVPVKLRVGANEVPIHVASRESRTVRSYVLSVYVLSELLAPGSLSHLSVVPGHLEPEFDATFPGPYTTVLPSTASRIYITAAALSGRGNVSSCAMATFREGAALQEVDGSGACVVAESGERSAALPVAAGVVTLVEVRALGPGGVEYELLVFRQPRHRSPPTPPPAPPPPPVRRLAPPPHPPVLPGRRRPLSAPSPMPQLRRLLRYEEHRLEDGASPPVSMPRRAPRLSSRQNALRSRYSPPRRARAMEGGMTAGRSHSPRVVFGAARLARGPLEYLGEAHTQGGADVGLHSAWVNKKRMCLVSARTPVAITASAAHQVITVFGDPAALPPISTPVETPLLAVVHYSDGSCADLSKDRRTRYTLIAGQEHAALPAEGGNVLVGVRAPGRVTVGVSFVEYPEARGLYAEVPVLVERMERLRIVPRQELPAVDGSRRPHIGPLRRIHCTAAFQRVTLHLRAELSHQGAIDVTSNSTFATDHPGAFEVRDGNGLVASAPGATNVRGTFAGATAELRIEASASERVWIRALRHATVWSELDARTFAAPWGAQRVLVVGAELADGSVVADVARDLAWIPLGALLAFSSSRPDKLAVDAHGVAALLGNHHRHVAITVAAACPTDDPAAPDVTVRTEQHVYANLEPGPGDLDLGHRVGLQLQPAQAQEAVFVDVRLHATPSACSAASLGFQARLHFDPEKLVAVHCSDAGSWPGQVECDLEVLGGARLSAAVPAAKGSTLTGVLHVVTLQLLALGGGGELALLRGDVRATCGNVVEEADSDTGAMVAGHGLMELVGLRDWADSEYEAYEEDSDYSSDDEEYGDFASVGSASVPPPPLVTRPADPPHSVPPSARLVSSDLPGFALEDFELEWPMAPPVDGCHIIDASRGAECMELDWSSRAPSPGVVPICKCACTGSFAIAAEAPRGNESAQLSHELVRSFKLEASELAGTVAMDVHVPRVSVDSLAARPTAVFPYRMVPRLAAATARYESDAHGITAGGYKPAHFFASMLPGAFQHDALSVRFAPPAPPAPVLPPPVAARVPLAKEVPAFAPLESRFYDFYGAEILFDLLYGELMYAPMIYEPFYGPMYDFYTNFYEPSLGDGLGMEGALAASAVPSPMLSLCIGGSAPTVGPATGGTHVMLQVTGHVMLHQSQIICRFGMESVEPVAKRALEVGTGLIECIAPPRPAYGAQTVAVRLSLDGVEFTYDGAPFHYHAPFSLSPAPRFSYTSSYEWQGVHAVFPLIPLDVYDQLFAPFLYRAGDVNVGAACLYGDTWVSGELSLQQEEVECHFAEHELEELQMVRVSLDGQTVTADSMWLRWDAEAQELAIHNHSWDQVPAPHSHAPAPELEFLPFSLDYCVQFTATDPAALAALEVSAGQLRPHFDPAVYIYHVVIQGGIVGADVWTLTPTAEDWGATVTVAGVEVLSGQAVHAPLRVGENVVAIQVTARRGQTSKTYVLHVYLLMDAASPGTLSLLALSHGTLDPAFDPDLVGPYSAVLEMNLRYLYIRAVSLLEGNISVCVTNARSQDRCQVVASGRWSHPISISAGVNLLEVEAVVHGVNSGLLYEVLAFRAAEFDEVDTGFAVATAEEDPNSPPPPPPPPLSGSCSVTPTSSFPDSSYTRQSPAGAPAYNRQPWVWIRSTSNTFIAAANPAEIITTVLRTSELYTDATDISVHYDLRDEDGRPQVDVASGLAVRMLLQLVDAEDELTVTCAVPSAATGAGDCADSGSGLGAWFSEDDSVDVEVHLSVLYSDTVVATSEVMDVVLHRKVAHTAVTSAGMLATFPVSPRFTGQTVTSDLTAHTGGYALVSWQVEVTYSTALFGASLAFTASSYYNTPEYNDATAGQITIGATGTSSGTADSDVTGTAVPILSLTMTVQSVTMSASQSSLTYADAFAVLVQDMINTGKNRFVGNVAAQVNDARGGAQTSGQFTVKRDTVVGMYAYPAVAELFNTAALSGTDVTSVITPTAVYNRYDKADAGLDSANCSLSTMQLTVATLNGCSFTVTSAHTEGSRGVDVAVQYDTLGVSVPMRVWFPQSTYISSEDSVLSQVSGLNSPTNCSLGEYQRTQLTATAAFGGTHLNDTEPLDVTCLVTFSSSEAGVVEIDGSAAQGQGAGTATISISSGGATLAPKNTSIEVLDSYVGVSKLDAVLLTGATWSGVADTSLSAGANMSVSVLLLHELRSEGAEGYITVYATFSDGTYREVKSTDGVQLTVADAYASSFAIATDSQGRFVGSVPVQAESLAATDVMQAAWIDGCTGATVSSGTGPVNVTLPDPISVSVTSEYSLITIEGDAAASSPISKPTASQLSVVMSYDDGTTKDLTEDSRTVYSITTAVDVLQMDGSTAKGNTAAGLGTVTVTFPTYKSAAGINGSVSLTVVLLESVTGAAHPYPSYSGSATISVTTLKQVQCTSSFQRAVMELTATLSDASTKVLAAIAVGSANLTGSFEGTHSAIVTVTVTETEVAQIASLAHQTSWTSGTFAAQQHTQQALSVTAVFDDGTQFPDVVSGVDWIAVSEYVDFASEASDKISVSSAGVATLLSNHYLAVSLSAAASCSTGAIAVLPSAVDAVYANLDPALGDVDLGARYGLQFPAASSGATLSVALRVNSGSAQLLDFQVLVTIQAQHMASSGCAQGADWAGLWTCTINDPAEEVLVLGSDASSAAQGSAVEVATITFDVGDAAVLTLVEGYVQVMTRSDNYPSGEKNYGVVAGQGYAQLNDGSSTRRRHLQQDGTASPTA</sequence>
<dbReference type="Gene3D" id="2.60.40.10">
    <property type="entry name" value="Immunoglobulins"/>
    <property type="match status" value="3"/>
</dbReference>
<evidence type="ECO:0000259" key="3">
    <source>
        <dbReference type="Pfam" id="PF16070"/>
    </source>
</evidence>
<feature type="compositionally biased region" description="Pro residues" evidence="1">
    <location>
        <begin position="990"/>
        <end position="1014"/>
    </location>
</feature>
<protein>
    <submittedName>
        <fullName evidence="4">Uncharacterized protein</fullName>
    </submittedName>
</protein>
<proteinExistence type="predicted"/>
<feature type="compositionally biased region" description="Pro residues" evidence="1">
    <location>
        <begin position="2417"/>
        <end position="2427"/>
    </location>
</feature>
<gene>
    <name evidence="4" type="ORF">CYMTET_15264</name>
</gene>
<dbReference type="PANTHER" id="PTHR48125:SF10">
    <property type="entry name" value="OS12G0136300 PROTEIN"/>
    <property type="match status" value="1"/>
</dbReference>
<evidence type="ECO:0000259" key="2">
    <source>
        <dbReference type="Pfam" id="PF12733"/>
    </source>
</evidence>
<dbReference type="CDD" id="cd00102">
    <property type="entry name" value="IPT"/>
    <property type="match status" value="2"/>
</dbReference>
<dbReference type="Pfam" id="PF16070">
    <property type="entry name" value="Ig_TMEM132_4th"/>
    <property type="match status" value="1"/>
</dbReference>